<keyword evidence="5" id="KW-0274">FAD</keyword>
<dbReference type="AlphaFoldDB" id="A0A9W4HE99"/>
<keyword evidence="7" id="KW-0576">Peroxisome</keyword>
<comment type="caution">
    <text evidence="11">The sequence shown here is derived from an EMBL/GenBank/DDBJ whole genome shotgun (WGS) entry which is preliminary data.</text>
</comment>
<keyword evidence="4" id="KW-0285">Flavoprotein</keyword>
<evidence type="ECO:0000313" key="11">
    <source>
        <dbReference type="EMBL" id="CAG7984419.1"/>
    </source>
</evidence>
<evidence type="ECO:0000256" key="4">
    <source>
        <dbReference type="ARBA" id="ARBA00022630"/>
    </source>
</evidence>
<protein>
    <recommendedName>
        <fullName evidence="8">D-amino-acid oxidase</fullName>
        <ecNumber evidence="8">1.4.3.3</ecNumber>
    </recommendedName>
</protein>
<evidence type="ECO:0000313" key="12">
    <source>
        <dbReference type="Proteomes" id="UP001153461"/>
    </source>
</evidence>
<dbReference type="GO" id="GO:0019478">
    <property type="term" value="P:D-amino acid catabolic process"/>
    <property type="evidence" value="ECO:0007669"/>
    <property type="project" value="TreeGrafter"/>
</dbReference>
<dbReference type="PANTHER" id="PTHR11530:SF16">
    <property type="entry name" value="D-AMINO ACID OXIDASE (AFU_ORTHOLOGUE AFUA_5G11290)"/>
    <property type="match status" value="1"/>
</dbReference>
<dbReference type="InterPro" id="IPR006076">
    <property type="entry name" value="FAD-dep_OxRdtase"/>
</dbReference>
<evidence type="ECO:0000256" key="7">
    <source>
        <dbReference type="ARBA" id="ARBA00023140"/>
    </source>
</evidence>
<comment type="subcellular location">
    <subcellularLocation>
        <location evidence="2">Peroxisome matrix</location>
    </subcellularLocation>
</comment>
<dbReference type="SUPFAM" id="SSF51971">
    <property type="entry name" value="Nucleotide-binding domain"/>
    <property type="match status" value="1"/>
</dbReference>
<gene>
    <name evidence="11" type="ORF">PNAL_LOCUS1409</name>
</gene>
<dbReference type="PROSITE" id="PS00677">
    <property type="entry name" value="DAO"/>
    <property type="match status" value="1"/>
</dbReference>
<feature type="domain" description="FAD dependent oxidoreductase" evidence="10">
    <location>
        <begin position="5"/>
        <end position="347"/>
    </location>
</feature>
<dbReference type="PANTHER" id="PTHR11530">
    <property type="entry name" value="D-AMINO ACID OXIDASE"/>
    <property type="match status" value="1"/>
</dbReference>
<dbReference type="GO" id="GO:0003884">
    <property type="term" value="F:D-amino-acid oxidase activity"/>
    <property type="evidence" value="ECO:0007669"/>
    <property type="project" value="UniProtKB-EC"/>
</dbReference>
<reference evidence="11" key="1">
    <citation type="submission" date="2021-07" db="EMBL/GenBank/DDBJ databases">
        <authorList>
            <person name="Branca A.L. A."/>
        </authorList>
    </citation>
    <scope>NUCLEOTIDE SEQUENCE</scope>
</reference>
<evidence type="ECO:0000256" key="2">
    <source>
        <dbReference type="ARBA" id="ARBA00004253"/>
    </source>
</evidence>
<evidence type="ECO:0000259" key="10">
    <source>
        <dbReference type="Pfam" id="PF01266"/>
    </source>
</evidence>
<name>A0A9W4HE99_PENNA</name>
<comment type="catalytic activity">
    <reaction evidence="9">
        <text>a D-alpha-amino acid + O2 + H2O = a 2-oxocarboxylate + H2O2 + NH4(+)</text>
        <dbReference type="Rhea" id="RHEA:21816"/>
        <dbReference type="ChEBI" id="CHEBI:15377"/>
        <dbReference type="ChEBI" id="CHEBI:15379"/>
        <dbReference type="ChEBI" id="CHEBI:16240"/>
        <dbReference type="ChEBI" id="CHEBI:28938"/>
        <dbReference type="ChEBI" id="CHEBI:35179"/>
        <dbReference type="ChEBI" id="CHEBI:59871"/>
        <dbReference type="EC" id="1.4.3.3"/>
    </reaction>
    <physiologicalReaction direction="left-to-right" evidence="9">
        <dbReference type="Rhea" id="RHEA:21817"/>
    </physiologicalReaction>
</comment>
<evidence type="ECO:0000256" key="3">
    <source>
        <dbReference type="ARBA" id="ARBA00006730"/>
    </source>
</evidence>
<evidence type="ECO:0000256" key="1">
    <source>
        <dbReference type="ARBA" id="ARBA00001974"/>
    </source>
</evidence>
<keyword evidence="6" id="KW-0560">Oxidoreductase</keyword>
<dbReference type="Pfam" id="PF01266">
    <property type="entry name" value="DAO"/>
    <property type="match status" value="1"/>
</dbReference>
<organism evidence="11 12">
    <name type="scientific">Penicillium nalgiovense</name>
    <dbReference type="NCBI Taxonomy" id="60175"/>
    <lineage>
        <taxon>Eukaryota</taxon>
        <taxon>Fungi</taxon>
        <taxon>Dikarya</taxon>
        <taxon>Ascomycota</taxon>
        <taxon>Pezizomycotina</taxon>
        <taxon>Eurotiomycetes</taxon>
        <taxon>Eurotiomycetidae</taxon>
        <taxon>Eurotiales</taxon>
        <taxon>Aspergillaceae</taxon>
        <taxon>Penicillium</taxon>
    </lineage>
</organism>
<dbReference type="FunFam" id="3.30.9.10:FF:000018">
    <property type="entry name" value="D-amino acid oxidase, putative"/>
    <property type="match status" value="1"/>
</dbReference>
<dbReference type="Proteomes" id="UP001153461">
    <property type="component" value="Unassembled WGS sequence"/>
</dbReference>
<dbReference type="OrthoDB" id="409956at2759"/>
<dbReference type="GO" id="GO:0071949">
    <property type="term" value="F:FAD binding"/>
    <property type="evidence" value="ECO:0007669"/>
    <property type="project" value="InterPro"/>
</dbReference>
<evidence type="ECO:0000256" key="6">
    <source>
        <dbReference type="ARBA" id="ARBA00023002"/>
    </source>
</evidence>
<evidence type="ECO:0000256" key="5">
    <source>
        <dbReference type="ARBA" id="ARBA00022827"/>
    </source>
</evidence>
<dbReference type="InterPro" id="IPR006181">
    <property type="entry name" value="D-amino_acid_oxidase_CS"/>
</dbReference>
<dbReference type="EMBL" id="CAJVNV010000038">
    <property type="protein sequence ID" value="CAG7984419.1"/>
    <property type="molecule type" value="Genomic_DNA"/>
</dbReference>
<dbReference type="InterPro" id="IPR023209">
    <property type="entry name" value="DAO"/>
</dbReference>
<dbReference type="Gene3D" id="3.30.9.10">
    <property type="entry name" value="D-Amino Acid Oxidase, subunit A, domain 2"/>
    <property type="match status" value="1"/>
</dbReference>
<dbReference type="SUPFAM" id="SSF54373">
    <property type="entry name" value="FAD-linked reductases, C-terminal domain"/>
    <property type="match status" value="1"/>
</dbReference>
<proteinExistence type="inferred from homology"/>
<sequence length="596" mass="65728">MANNIVVLGAGVSGLTTAYLLSQDPANKITVLAKHMPGDYDIDYASPWAGANYMPVGKEGSAHHKWERDTWPALKEITEKYPEAGIHFRGTLIYNRKKDQETDTGKWFSELTQPNPWYKDVVPDFKNVPSDQLAPGVDNAQEFTSVCINTAVYLPWLVGQCIKNGAVFKRAVFKHIADAANAHHTGQKADVVINCTGLSSKTLGGVLDDKMYPARGQIVVVRNDPGPMMSTSGTDDGEDEALYIMTRAAGGGTILGGSYQKHNWNGIPDMNLANRIMKRCIDICPSLVKKGQGIEGLDIIRHGVGLRPLREGGTRIEKDNVDGVAIVHNYGHGGFGYQASFGCAYTAVSLVKEVLQNKSRAKLTIHNHFNCSMMPAHTPKDAALKISKVLNEFGRSPLHGTELADPRSLKPRPEIVLAMALDALIKARPISHELTQKTIKVLIEAGYHDINVLSETTWEDRTMVLQDGGYNRYREQGATNLGELAKLVVERYDGDLNNLLKLADGKPHKARILLKEIRGMGDLAVEVFFNNVQSIWPSFAPSIDSRSLKTADEIGIGTDVDEIYNALEQDPMRMSWFANGLSEVRLERRQDVIEEL</sequence>
<evidence type="ECO:0000256" key="8">
    <source>
        <dbReference type="ARBA" id="ARBA00039101"/>
    </source>
</evidence>
<dbReference type="GO" id="GO:0005782">
    <property type="term" value="C:peroxisomal matrix"/>
    <property type="evidence" value="ECO:0007669"/>
    <property type="project" value="UniProtKB-SubCell"/>
</dbReference>
<comment type="cofactor">
    <cofactor evidence="1">
        <name>FAD</name>
        <dbReference type="ChEBI" id="CHEBI:57692"/>
    </cofactor>
</comment>
<comment type="similarity">
    <text evidence="3">Belongs to the DAMOX/DASOX family.</text>
</comment>
<evidence type="ECO:0000256" key="9">
    <source>
        <dbReference type="ARBA" id="ARBA00049547"/>
    </source>
</evidence>
<dbReference type="EC" id="1.4.3.3" evidence="8"/>
<dbReference type="Gene3D" id="3.40.50.720">
    <property type="entry name" value="NAD(P)-binding Rossmann-like Domain"/>
    <property type="match status" value="1"/>
</dbReference>
<accession>A0A9W4HE99</accession>